<dbReference type="EMBL" id="BKAJ01000206">
    <property type="protein sequence ID" value="GEP61193.1"/>
    <property type="molecule type" value="Genomic_DNA"/>
</dbReference>
<dbReference type="AlphaFoldDB" id="A0A512NQG9"/>
<feature type="transmembrane region" description="Helical" evidence="1">
    <location>
        <begin position="194"/>
        <end position="215"/>
    </location>
</feature>
<protein>
    <submittedName>
        <fullName evidence="2">Uncharacterized protein</fullName>
    </submittedName>
</protein>
<reference evidence="2 3" key="1">
    <citation type="submission" date="2019-07" db="EMBL/GenBank/DDBJ databases">
        <title>Whole genome shotgun sequence of Reyranella soli NBRC 108950.</title>
        <authorList>
            <person name="Hosoyama A."/>
            <person name="Uohara A."/>
            <person name="Ohji S."/>
            <person name="Ichikawa N."/>
        </authorList>
    </citation>
    <scope>NUCLEOTIDE SEQUENCE [LARGE SCALE GENOMIC DNA]</scope>
    <source>
        <strain evidence="2 3">NBRC 108950</strain>
    </source>
</reference>
<proteinExistence type="predicted"/>
<keyword evidence="1" id="KW-0472">Membrane</keyword>
<dbReference type="Proteomes" id="UP000321058">
    <property type="component" value="Unassembled WGS sequence"/>
</dbReference>
<comment type="caution">
    <text evidence="2">The sequence shown here is derived from an EMBL/GenBank/DDBJ whole genome shotgun (WGS) entry which is preliminary data.</text>
</comment>
<organism evidence="2 3">
    <name type="scientific">Reyranella soli</name>
    <dbReference type="NCBI Taxonomy" id="1230389"/>
    <lineage>
        <taxon>Bacteria</taxon>
        <taxon>Pseudomonadati</taxon>
        <taxon>Pseudomonadota</taxon>
        <taxon>Alphaproteobacteria</taxon>
        <taxon>Hyphomicrobiales</taxon>
        <taxon>Reyranellaceae</taxon>
        <taxon>Reyranella</taxon>
    </lineage>
</organism>
<evidence type="ECO:0000313" key="2">
    <source>
        <dbReference type="EMBL" id="GEP61193.1"/>
    </source>
</evidence>
<feature type="transmembrane region" description="Helical" evidence="1">
    <location>
        <begin position="156"/>
        <end position="182"/>
    </location>
</feature>
<name>A0A512NQG9_9HYPH</name>
<evidence type="ECO:0000256" key="1">
    <source>
        <dbReference type="SAM" id="Phobius"/>
    </source>
</evidence>
<feature type="transmembrane region" description="Helical" evidence="1">
    <location>
        <begin position="59"/>
        <end position="77"/>
    </location>
</feature>
<accession>A0A512NQG9</accession>
<feature type="transmembrane region" description="Helical" evidence="1">
    <location>
        <begin position="116"/>
        <end position="144"/>
    </location>
</feature>
<keyword evidence="3" id="KW-1185">Reference proteome</keyword>
<feature type="transmembrane region" description="Helical" evidence="1">
    <location>
        <begin position="84"/>
        <end position="104"/>
    </location>
</feature>
<gene>
    <name evidence="2" type="ORF">RSO01_83590</name>
</gene>
<keyword evidence="1" id="KW-1133">Transmembrane helix</keyword>
<sequence length="224" mass="24006">MPPPPARFELPDLALLGTLLIVAVIGSSQMSLMVIDAAAHITAAWLGNAWALFYDQVTGRAVSTLLAFGLAWALGGLVDMPARVFVIVAHVLYFAVPLVFFLVLRAVELQRIFSRLYLAAALVLVFFNSEQIAGMGLWMIWLAVLDHPQRSRQAKAITTIVIAPLLVFTHPAMAITCVVFAVGGFALRVLDRPFPLQLAITSAAMGVLVTAGYFASSAARKGTG</sequence>
<keyword evidence="1" id="KW-0812">Transmembrane</keyword>
<evidence type="ECO:0000313" key="3">
    <source>
        <dbReference type="Proteomes" id="UP000321058"/>
    </source>
</evidence>